<sequence length="134" mass="14895">MTKVLIPKYSEKEMPQINTKISIVVAIQIDDEKCIITGGYCKNEAFDYYKKSAQSSNLKGQFNIRFCCQSGIGKSTNEKVAESRESGSDEGSKVGPICEQSLKVRSGMLIVNNNRKNYASLPIQGDRPKCMVMD</sequence>
<dbReference type="EMBL" id="WTPW01000822">
    <property type="protein sequence ID" value="KAF0476751.1"/>
    <property type="molecule type" value="Genomic_DNA"/>
</dbReference>
<dbReference type="AlphaFoldDB" id="A0A8H4ABV3"/>
<accession>A0A8H4ABV3</accession>
<organism evidence="1 2">
    <name type="scientific">Gigaspora margarita</name>
    <dbReference type="NCBI Taxonomy" id="4874"/>
    <lineage>
        <taxon>Eukaryota</taxon>
        <taxon>Fungi</taxon>
        <taxon>Fungi incertae sedis</taxon>
        <taxon>Mucoromycota</taxon>
        <taxon>Glomeromycotina</taxon>
        <taxon>Glomeromycetes</taxon>
        <taxon>Diversisporales</taxon>
        <taxon>Gigasporaceae</taxon>
        <taxon>Gigaspora</taxon>
    </lineage>
</organism>
<proteinExistence type="predicted"/>
<name>A0A8H4ABV3_GIGMA</name>
<keyword evidence="2" id="KW-1185">Reference proteome</keyword>
<dbReference type="Proteomes" id="UP000439903">
    <property type="component" value="Unassembled WGS sequence"/>
</dbReference>
<gene>
    <name evidence="1" type="ORF">F8M41_024335</name>
</gene>
<evidence type="ECO:0000313" key="2">
    <source>
        <dbReference type="Proteomes" id="UP000439903"/>
    </source>
</evidence>
<evidence type="ECO:0000313" key="1">
    <source>
        <dbReference type="EMBL" id="KAF0476751.1"/>
    </source>
</evidence>
<protein>
    <submittedName>
        <fullName evidence="1">Uncharacterized protein</fullName>
    </submittedName>
</protein>
<reference evidence="1 2" key="1">
    <citation type="journal article" date="2019" name="Environ. Microbiol.">
        <title>At the nexus of three kingdoms: the genome of the mycorrhizal fungus Gigaspora margarita provides insights into plant, endobacterial and fungal interactions.</title>
        <authorList>
            <person name="Venice F."/>
            <person name="Ghignone S."/>
            <person name="Salvioli di Fossalunga A."/>
            <person name="Amselem J."/>
            <person name="Novero M."/>
            <person name="Xianan X."/>
            <person name="Sedzielewska Toro K."/>
            <person name="Morin E."/>
            <person name="Lipzen A."/>
            <person name="Grigoriev I.V."/>
            <person name="Henrissat B."/>
            <person name="Martin F.M."/>
            <person name="Bonfante P."/>
        </authorList>
    </citation>
    <scope>NUCLEOTIDE SEQUENCE [LARGE SCALE GENOMIC DNA]</scope>
    <source>
        <strain evidence="1 2">BEG34</strain>
    </source>
</reference>
<comment type="caution">
    <text evidence="1">The sequence shown here is derived from an EMBL/GenBank/DDBJ whole genome shotgun (WGS) entry which is preliminary data.</text>
</comment>